<dbReference type="Proteomes" id="UP000694228">
    <property type="component" value="Chromosome"/>
</dbReference>
<comment type="similarity">
    <text evidence="1">Belongs to the ABC transporter superfamily.</text>
</comment>
<comment type="function">
    <text evidence="6">Required for corrinoid utilization. Probably part of the ABC transporter complex BtuCDF involved in cobalamin (vitamin B12) import. Probably responsible for energy coupling to the transport system.</text>
</comment>
<evidence type="ECO:0000313" key="12">
    <source>
        <dbReference type="Proteomes" id="UP000694228"/>
    </source>
</evidence>
<dbReference type="InterPro" id="IPR050153">
    <property type="entry name" value="Metal_Ion_Import_ABC"/>
</dbReference>
<evidence type="ECO:0000256" key="1">
    <source>
        <dbReference type="ARBA" id="ARBA00005417"/>
    </source>
</evidence>
<name>A0A8F5VJB0_METHU</name>
<accession>A0A8F5VJB0</accession>
<feature type="domain" description="ABC transporter" evidence="10">
    <location>
        <begin position="7"/>
        <end position="240"/>
    </location>
</feature>
<evidence type="ECO:0000256" key="3">
    <source>
        <dbReference type="ARBA" id="ARBA00022741"/>
    </source>
</evidence>
<dbReference type="AlphaFoldDB" id="A0A8F5VJB0"/>
<keyword evidence="4 11" id="KW-0067">ATP-binding</keyword>
<dbReference type="InterPro" id="IPR003593">
    <property type="entry name" value="AAA+_ATPase"/>
</dbReference>
<evidence type="ECO:0000256" key="5">
    <source>
        <dbReference type="ARBA" id="ARBA00050590"/>
    </source>
</evidence>
<dbReference type="SMART" id="SM00382">
    <property type="entry name" value="AAA"/>
    <property type="match status" value="1"/>
</dbReference>
<dbReference type="OrthoDB" id="10909at2157"/>
<dbReference type="EMBL" id="CP077107">
    <property type="protein sequence ID" value="QXO94052.1"/>
    <property type="molecule type" value="Genomic_DNA"/>
</dbReference>
<evidence type="ECO:0000259" key="10">
    <source>
        <dbReference type="PROSITE" id="PS50893"/>
    </source>
</evidence>
<gene>
    <name evidence="11" type="ORF">KSK55_12015</name>
</gene>
<evidence type="ECO:0000256" key="4">
    <source>
        <dbReference type="ARBA" id="ARBA00022840"/>
    </source>
</evidence>
<dbReference type="FunFam" id="3.40.50.300:FF:000134">
    <property type="entry name" value="Iron-enterobactin ABC transporter ATP-binding protein"/>
    <property type="match status" value="1"/>
</dbReference>
<dbReference type="PROSITE" id="PS50893">
    <property type="entry name" value="ABC_TRANSPORTER_2"/>
    <property type="match status" value="1"/>
</dbReference>
<dbReference type="PANTHER" id="PTHR42734:SF17">
    <property type="entry name" value="METAL TRANSPORT SYSTEM ATP-BINDING PROTEIN TM_0124-RELATED"/>
    <property type="match status" value="1"/>
</dbReference>
<evidence type="ECO:0000313" key="11">
    <source>
        <dbReference type="EMBL" id="QXO94052.1"/>
    </source>
</evidence>
<evidence type="ECO:0000256" key="6">
    <source>
        <dbReference type="ARBA" id="ARBA00058960"/>
    </source>
</evidence>
<dbReference type="Pfam" id="PF00005">
    <property type="entry name" value="ABC_tran"/>
    <property type="match status" value="1"/>
</dbReference>
<dbReference type="InterPro" id="IPR017871">
    <property type="entry name" value="ABC_transporter-like_CS"/>
</dbReference>
<proteinExistence type="inferred from homology"/>
<dbReference type="GO" id="GO:0005524">
    <property type="term" value="F:ATP binding"/>
    <property type="evidence" value="ECO:0007669"/>
    <property type="project" value="UniProtKB-KW"/>
</dbReference>
<protein>
    <recommendedName>
        <fullName evidence="8">Cobalamin import ATP-binding protein BtuD</fullName>
        <ecNumber evidence="7">7.6.2.8</ecNumber>
    </recommendedName>
    <alternativeName>
        <fullName evidence="9">Vitamin B12-transporting ATPase</fullName>
    </alternativeName>
</protein>
<keyword evidence="3" id="KW-0547">Nucleotide-binding</keyword>
<organism evidence="11 12">
    <name type="scientific">Methanospirillum hungatei</name>
    <dbReference type="NCBI Taxonomy" id="2203"/>
    <lineage>
        <taxon>Archaea</taxon>
        <taxon>Methanobacteriati</taxon>
        <taxon>Methanobacteriota</taxon>
        <taxon>Stenosarchaea group</taxon>
        <taxon>Methanomicrobia</taxon>
        <taxon>Methanomicrobiales</taxon>
        <taxon>Methanospirillaceae</taxon>
        <taxon>Methanospirillum</taxon>
    </lineage>
</organism>
<dbReference type="GO" id="GO:0016887">
    <property type="term" value="F:ATP hydrolysis activity"/>
    <property type="evidence" value="ECO:0007669"/>
    <property type="project" value="InterPro"/>
</dbReference>
<evidence type="ECO:0000256" key="8">
    <source>
        <dbReference type="ARBA" id="ARBA00073649"/>
    </source>
</evidence>
<evidence type="ECO:0000256" key="7">
    <source>
        <dbReference type="ARBA" id="ARBA00066387"/>
    </source>
</evidence>
<evidence type="ECO:0000256" key="2">
    <source>
        <dbReference type="ARBA" id="ARBA00022448"/>
    </source>
</evidence>
<dbReference type="PANTHER" id="PTHR42734">
    <property type="entry name" value="METAL TRANSPORT SYSTEM ATP-BINDING PROTEIN TM_0124-RELATED"/>
    <property type="match status" value="1"/>
</dbReference>
<reference evidence="11 12" key="1">
    <citation type="submission" date="2021-06" db="EMBL/GenBank/DDBJ databases">
        <title>Complete genome sequence of the secondary alcohol utilizing methanogen Methanospirillum hungatei strain GP1.</title>
        <authorList>
            <person name="Day L.A."/>
            <person name="Costa K.C."/>
        </authorList>
    </citation>
    <scope>NUCLEOTIDE SEQUENCE [LARGE SCALE GENOMIC DNA]</scope>
    <source>
        <strain evidence="11 12">GP1</strain>
    </source>
</reference>
<dbReference type="GO" id="GO:0015420">
    <property type="term" value="F:ABC-type vitamin B12 transporter activity"/>
    <property type="evidence" value="ECO:0007669"/>
    <property type="project" value="UniProtKB-EC"/>
</dbReference>
<evidence type="ECO:0000256" key="9">
    <source>
        <dbReference type="ARBA" id="ARBA00077139"/>
    </source>
</evidence>
<dbReference type="CDD" id="cd03235">
    <property type="entry name" value="ABC_Metallic_Cations"/>
    <property type="match status" value="1"/>
</dbReference>
<dbReference type="EC" id="7.6.2.8" evidence="7"/>
<sequence length="258" mass="28907">MRQDPIIEVRNICISNGKQCILDSVSLSVFKGDFFAIIGPNGAGKTTLLRAMLGLIPYESGEIFLFGKPADKTTRARIGYVPQHHPFDFSFPITVHEMVMTGRLGKKPGFIKRYSREDYNAASQALSRISAENLKNRPIHDLSGGERQRILIARALAGEPEILILDEPTVFVDTPTEEHFYNLLTALSQEITILMITHDIGVVSRHVNRVACLNRRLYQHESDQISSDMISKTYGCPVDLITHGDIPHRVLEKHGDES</sequence>
<dbReference type="InterPro" id="IPR003439">
    <property type="entry name" value="ABC_transporter-like_ATP-bd"/>
</dbReference>
<keyword evidence="2" id="KW-0813">Transport</keyword>
<dbReference type="PROSITE" id="PS00211">
    <property type="entry name" value="ABC_TRANSPORTER_1"/>
    <property type="match status" value="1"/>
</dbReference>
<comment type="catalytic activity">
    <reaction evidence="5">
        <text>an R-cob(III)alamin(out) + ATP + H2O = an R-cob(III)alamin(in) + ADP + phosphate + H(+)</text>
        <dbReference type="Rhea" id="RHEA:17873"/>
        <dbReference type="ChEBI" id="CHEBI:15377"/>
        <dbReference type="ChEBI" id="CHEBI:15378"/>
        <dbReference type="ChEBI" id="CHEBI:30616"/>
        <dbReference type="ChEBI" id="CHEBI:43474"/>
        <dbReference type="ChEBI" id="CHEBI:140785"/>
        <dbReference type="ChEBI" id="CHEBI:456216"/>
        <dbReference type="EC" id="7.6.2.8"/>
    </reaction>
</comment>